<dbReference type="InterPro" id="IPR000537">
    <property type="entry name" value="UbiA_prenyltransferase"/>
</dbReference>
<evidence type="ECO:0008006" key="11">
    <source>
        <dbReference type="Google" id="ProtNLM"/>
    </source>
</evidence>
<feature type="transmembrane region" description="Helical" evidence="8">
    <location>
        <begin position="325"/>
        <end position="344"/>
    </location>
</feature>
<comment type="subcellular location">
    <subcellularLocation>
        <location evidence="1">Membrane</location>
        <topology evidence="1">Multi-pass membrane protein</topology>
    </subcellularLocation>
</comment>
<gene>
    <name evidence="9" type="ORF">GCM10010358_21760</name>
</gene>
<evidence type="ECO:0000256" key="1">
    <source>
        <dbReference type="ARBA" id="ARBA00004141"/>
    </source>
</evidence>
<reference evidence="9" key="1">
    <citation type="journal article" date="2014" name="Int. J. Syst. Evol. Microbiol.">
        <title>Complete genome sequence of Corynebacterium casei LMG S-19264T (=DSM 44701T), isolated from a smear-ripened cheese.</title>
        <authorList>
            <consortium name="US DOE Joint Genome Institute (JGI-PGF)"/>
            <person name="Walter F."/>
            <person name="Albersmeier A."/>
            <person name="Kalinowski J."/>
            <person name="Ruckert C."/>
        </authorList>
    </citation>
    <scope>NUCLEOTIDE SEQUENCE</scope>
    <source>
        <strain evidence="9">JCM 4790</strain>
    </source>
</reference>
<keyword evidence="7 8" id="KW-0472">Membrane</keyword>
<evidence type="ECO:0000256" key="7">
    <source>
        <dbReference type="ARBA" id="ARBA00023136"/>
    </source>
</evidence>
<dbReference type="PANTHER" id="PTHR13929">
    <property type="entry name" value="1,4-DIHYDROXY-2-NAPHTHOATE OCTAPRENYLTRANSFERASE"/>
    <property type="match status" value="1"/>
</dbReference>
<name>A0A918NFN1_9ACTN</name>
<proteinExistence type="predicted"/>
<feature type="transmembrane region" description="Helical" evidence="8">
    <location>
        <begin position="161"/>
        <end position="179"/>
    </location>
</feature>
<keyword evidence="6 8" id="KW-1133">Transmembrane helix</keyword>
<organism evidence="9 10">
    <name type="scientific">Streptomyces minutiscleroticus</name>
    <dbReference type="NCBI Taxonomy" id="68238"/>
    <lineage>
        <taxon>Bacteria</taxon>
        <taxon>Bacillati</taxon>
        <taxon>Actinomycetota</taxon>
        <taxon>Actinomycetes</taxon>
        <taxon>Kitasatosporales</taxon>
        <taxon>Streptomycetaceae</taxon>
        <taxon>Streptomyces</taxon>
    </lineage>
</organism>
<dbReference type="GO" id="GO:0009234">
    <property type="term" value="P:menaquinone biosynthetic process"/>
    <property type="evidence" value="ECO:0007669"/>
    <property type="project" value="UniProtKB-KW"/>
</dbReference>
<evidence type="ECO:0000256" key="5">
    <source>
        <dbReference type="ARBA" id="ARBA00022692"/>
    </source>
</evidence>
<keyword evidence="10" id="KW-1185">Reference proteome</keyword>
<evidence type="ECO:0000256" key="4">
    <source>
        <dbReference type="ARBA" id="ARBA00022679"/>
    </source>
</evidence>
<keyword evidence="4" id="KW-0808">Transferase</keyword>
<feature type="transmembrane region" description="Helical" evidence="8">
    <location>
        <begin position="138"/>
        <end position="155"/>
    </location>
</feature>
<comment type="pathway">
    <text evidence="2">Quinol/quinone metabolism; menaquinone biosynthesis.</text>
</comment>
<dbReference type="EMBL" id="BMVU01000006">
    <property type="protein sequence ID" value="GGX66896.1"/>
    <property type="molecule type" value="Genomic_DNA"/>
</dbReference>
<dbReference type="InterPro" id="IPR026046">
    <property type="entry name" value="UBIAD1"/>
</dbReference>
<feature type="transmembrane region" description="Helical" evidence="8">
    <location>
        <begin position="247"/>
        <end position="272"/>
    </location>
</feature>
<dbReference type="AlphaFoldDB" id="A0A918NFN1"/>
<accession>A0A918NFN1</accession>
<dbReference type="InterPro" id="IPR044878">
    <property type="entry name" value="UbiA_sf"/>
</dbReference>
<feature type="transmembrane region" description="Helical" evidence="8">
    <location>
        <begin position="293"/>
        <end position="313"/>
    </location>
</feature>
<keyword evidence="3" id="KW-0474">Menaquinone biosynthesis</keyword>
<evidence type="ECO:0000256" key="3">
    <source>
        <dbReference type="ARBA" id="ARBA00022428"/>
    </source>
</evidence>
<evidence type="ECO:0000256" key="8">
    <source>
        <dbReference type="SAM" id="Phobius"/>
    </source>
</evidence>
<dbReference type="GO" id="GO:0004659">
    <property type="term" value="F:prenyltransferase activity"/>
    <property type="evidence" value="ECO:0007669"/>
    <property type="project" value="InterPro"/>
</dbReference>
<dbReference type="Gene3D" id="1.10.357.140">
    <property type="entry name" value="UbiA prenyltransferase"/>
    <property type="match status" value="1"/>
</dbReference>
<evidence type="ECO:0000313" key="10">
    <source>
        <dbReference type="Proteomes" id="UP000619244"/>
    </source>
</evidence>
<feature type="transmembrane region" description="Helical" evidence="8">
    <location>
        <begin position="191"/>
        <end position="211"/>
    </location>
</feature>
<dbReference type="PANTHER" id="PTHR13929:SF0">
    <property type="entry name" value="UBIA PRENYLTRANSFERASE DOMAIN-CONTAINING PROTEIN 1"/>
    <property type="match status" value="1"/>
</dbReference>
<reference evidence="9" key="2">
    <citation type="submission" date="2020-09" db="EMBL/GenBank/DDBJ databases">
        <authorList>
            <person name="Sun Q."/>
            <person name="Ohkuma M."/>
        </authorList>
    </citation>
    <scope>NUCLEOTIDE SEQUENCE</scope>
    <source>
        <strain evidence="9">JCM 4790</strain>
    </source>
</reference>
<sequence>MDAARPDHRHEAAAPVTVLPERVALFVTLGRPKFLFQSMLVTGAGVAVAVHTGVRFGAGAYALTLGFAWCTHLMTHYCNEYFDLEADRANRTPTSWTGGSRILVRGLLPPVAGLGAAFVLLFTALVLIAVMPGTADRLVAVAITALAWFYTAPPLRLNYHALGEVTCATVLYALGPVLAHRLQGGGMPPALWACVGVLFALQVLRCLIMNLSDIAGDQEVGKRTGAGALGRRGVAHVYGAGQVGVHLAIAAMTAAHVLPAAVGIALFVLLPVPGWVGRQLYGAAPKDQRRADAVAFWASMHMPLTSCALMAGLTADGLLHHRPASTGWLAVQTVTIAVFTIWLWRTARVPKHDRPHTVPDTAAQDTATP</sequence>
<protein>
    <recommendedName>
        <fullName evidence="11">1,4-dihydroxy-2-naphthoate octaprenyltransferase</fullName>
    </recommendedName>
</protein>
<dbReference type="CDD" id="cd13962">
    <property type="entry name" value="PT_UbiA_UBIAD1"/>
    <property type="match status" value="1"/>
</dbReference>
<evidence type="ECO:0000256" key="6">
    <source>
        <dbReference type="ARBA" id="ARBA00022989"/>
    </source>
</evidence>
<dbReference type="GO" id="GO:0016020">
    <property type="term" value="C:membrane"/>
    <property type="evidence" value="ECO:0007669"/>
    <property type="project" value="UniProtKB-SubCell"/>
</dbReference>
<keyword evidence="5 8" id="KW-0812">Transmembrane</keyword>
<comment type="caution">
    <text evidence="9">The sequence shown here is derived from an EMBL/GenBank/DDBJ whole genome shotgun (WGS) entry which is preliminary data.</text>
</comment>
<feature type="transmembrane region" description="Helical" evidence="8">
    <location>
        <begin position="111"/>
        <end position="131"/>
    </location>
</feature>
<dbReference type="GO" id="GO:0042371">
    <property type="term" value="P:vitamin K biosynthetic process"/>
    <property type="evidence" value="ECO:0007669"/>
    <property type="project" value="TreeGrafter"/>
</dbReference>
<dbReference type="Proteomes" id="UP000619244">
    <property type="component" value="Unassembled WGS sequence"/>
</dbReference>
<dbReference type="Pfam" id="PF01040">
    <property type="entry name" value="UbiA"/>
    <property type="match status" value="1"/>
</dbReference>
<evidence type="ECO:0000256" key="2">
    <source>
        <dbReference type="ARBA" id="ARBA00004863"/>
    </source>
</evidence>
<evidence type="ECO:0000313" key="9">
    <source>
        <dbReference type="EMBL" id="GGX66896.1"/>
    </source>
</evidence>